<dbReference type="NCBIfam" id="TIGR02945">
    <property type="entry name" value="SUF_assoc"/>
    <property type="match status" value="1"/>
</dbReference>
<evidence type="ECO:0000313" key="4">
    <source>
        <dbReference type="Proteomes" id="UP000707352"/>
    </source>
</evidence>
<dbReference type="Gene3D" id="3.30.300.130">
    <property type="entry name" value="Fe-S cluster assembly (FSCA)"/>
    <property type="match status" value="1"/>
</dbReference>
<feature type="domain" description="MIP18 family-like" evidence="2">
    <location>
        <begin position="26"/>
        <end position="97"/>
    </location>
</feature>
<dbReference type="PANTHER" id="PTHR42831">
    <property type="entry name" value="FE-S PROTEIN MATURATION AUXILIARY FACTOR YITW"/>
    <property type="match status" value="1"/>
</dbReference>
<protein>
    <submittedName>
        <fullName evidence="3">SUF system Fe-S cluster assembly protein</fullName>
    </submittedName>
</protein>
<comment type="caution">
    <text evidence="3">The sequence shown here is derived from an EMBL/GenBank/DDBJ whole genome shotgun (WGS) entry which is preliminary data.</text>
</comment>
<evidence type="ECO:0000256" key="1">
    <source>
        <dbReference type="SAM" id="MobiDB-lite"/>
    </source>
</evidence>
<dbReference type="Pfam" id="PF01883">
    <property type="entry name" value="FeS_assembly_P"/>
    <property type="match status" value="1"/>
</dbReference>
<name>A0ABX0VCK9_9HYPH</name>
<sequence length="121" mass="13277">MNEAPNAPQVSPSSTIPPEELDRMTDDIIAALKTVYDPEIPSDIYELGLIYRVDIDDDRNVAIDMTLTAPGCPVAGEMPGWVENAVSAVQGVQGVKVNMVFDPPWDQSRMSDEARVALDMW</sequence>
<dbReference type="InterPro" id="IPR052339">
    <property type="entry name" value="Fe-S_Maturation_MIP18"/>
</dbReference>
<dbReference type="Proteomes" id="UP000707352">
    <property type="component" value="Unassembled WGS sequence"/>
</dbReference>
<evidence type="ECO:0000313" key="3">
    <source>
        <dbReference type="EMBL" id="NIX77407.1"/>
    </source>
</evidence>
<dbReference type="InterPro" id="IPR034904">
    <property type="entry name" value="FSCA_dom_sf"/>
</dbReference>
<feature type="region of interest" description="Disordered" evidence="1">
    <location>
        <begin position="1"/>
        <end position="21"/>
    </location>
</feature>
<proteinExistence type="predicted"/>
<dbReference type="PANTHER" id="PTHR42831:SF1">
    <property type="entry name" value="FE-S PROTEIN MATURATION AUXILIARY FACTOR YITW"/>
    <property type="match status" value="1"/>
</dbReference>
<dbReference type="InterPro" id="IPR002744">
    <property type="entry name" value="MIP18-like"/>
</dbReference>
<dbReference type="InterPro" id="IPR014291">
    <property type="entry name" value="SUF_FeS_clus_asmbl-assoc"/>
</dbReference>
<reference evidence="3 4" key="1">
    <citation type="submission" date="2020-03" db="EMBL/GenBank/DDBJ databases">
        <title>The genome sequence of Microvirga sp. c23x22.</title>
        <authorList>
            <person name="Zhang X."/>
        </authorList>
    </citation>
    <scope>NUCLEOTIDE SEQUENCE [LARGE SCALE GENOMIC DNA]</scope>
    <source>
        <strain evidence="4">c23x22</strain>
    </source>
</reference>
<dbReference type="SUPFAM" id="SSF117916">
    <property type="entry name" value="Fe-S cluster assembly (FSCA) domain-like"/>
    <property type="match status" value="1"/>
</dbReference>
<organism evidence="3 4">
    <name type="scientific">Microvirga terricola</name>
    <dbReference type="NCBI Taxonomy" id="2719797"/>
    <lineage>
        <taxon>Bacteria</taxon>
        <taxon>Pseudomonadati</taxon>
        <taxon>Pseudomonadota</taxon>
        <taxon>Alphaproteobacteria</taxon>
        <taxon>Hyphomicrobiales</taxon>
        <taxon>Methylobacteriaceae</taxon>
        <taxon>Microvirga</taxon>
    </lineage>
</organism>
<keyword evidence="4" id="KW-1185">Reference proteome</keyword>
<dbReference type="EMBL" id="JAATJS010000004">
    <property type="protein sequence ID" value="NIX77407.1"/>
    <property type="molecule type" value="Genomic_DNA"/>
</dbReference>
<gene>
    <name evidence="3" type="ORF">HB375_12400</name>
</gene>
<evidence type="ECO:0000259" key="2">
    <source>
        <dbReference type="Pfam" id="PF01883"/>
    </source>
</evidence>
<accession>A0ABX0VCK9</accession>